<dbReference type="EMBL" id="JAMTCK010000001">
    <property type="protein sequence ID" value="MCP2163384.1"/>
    <property type="molecule type" value="Genomic_DNA"/>
</dbReference>
<evidence type="ECO:0000313" key="1">
    <source>
        <dbReference type="EMBL" id="MCP2163384.1"/>
    </source>
</evidence>
<gene>
    <name evidence="1" type="ORF">LX83_000224</name>
</gene>
<protein>
    <submittedName>
        <fullName evidence="1">Uncharacterized protein</fullName>
    </submittedName>
</protein>
<proteinExistence type="predicted"/>
<dbReference type="RefSeq" id="WP_253765977.1">
    <property type="nucleotide sequence ID" value="NZ_JAMTCK010000001.1"/>
</dbReference>
<name>A0AAE3KEH7_9PSEU</name>
<accession>A0AAE3KEH7</accession>
<comment type="caution">
    <text evidence="1">The sequence shown here is derived from an EMBL/GenBank/DDBJ whole genome shotgun (WGS) entry which is preliminary data.</text>
</comment>
<organism evidence="1 2">
    <name type="scientific">Goodfellowiella coeruleoviolacea</name>
    <dbReference type="NCBI Taxonomy" id="334858"/>
    <lineage>
        <taxon>Bacteria</taxon>
        <taxon>Bacillati</taxon>
        <taxon>Actinomycetota</taxon>
        <taxon>Actinomycetes</taxon>
        <taxon>Pseudonocardiales</taxon>
        <taxon>Pseudonocardiaceae</taxon>
        <taxon>Goodfellowiella</taxon>
    </lineage>
</organism>
<dbReference type="Proteomes" id="UP001206128">
    <property type="component" value="Unassembled WGS sequence"/>
</dbReference>
<keyword evidence="2" id="KW-1185">Reference proteome</keyword>
<sequence length="350" mass="38700">MSAPSPSTPAGTGTETGFPVPGRPIIRFTWNTGAWLDVFDRHVQLIKSDLARAHAEGRIVVYLSCPISSRGGGHFGTNVDIANDTARWLSQTWGERFFVLNPTAYQLESKEGTGLISRHLEALRGTYPGLTLEKLLALARPAGGDYMRMWSRVLIEDDYIAARRRRGRDLGGAFDAYYFQGPTDVRRFFAHASSGQSLSGQMEEYFARKYTTSREFYLDFATADTDHDRQHLLDLTRVEDATAYEARRRAFFTYYSVRASAAFSLGSHDEWNTLFRLNQARRADPDYGPGEEIAAFFDGRQLTLGDTEQPTVPGYGKTGEPPGVRAGRAEVAWPYGAVPAPASQSGSAGA</sequence>
<reference evidence="1" key="1">
    <citation type="submission" date="2022-06" db="EMBL/GenBank/DDBJ databases">
        <title>Genomic Encyclopedia of Archaeal and Bacterial Type Strains, Phase II (KMG-II): from individual species to whole genera.</title>
        <authorList>
            <person name="Goeker M."/>
        </authorList>
    </citation>
    <scope>NUCLEOTIDE SEQUENCE</scope>
    <source>
        <strain evidence="1">DSM 43935</strain>
    </source>
</reference>
<evidence type="ECO:0000313" key="2">
    <source>
        <dbReference type="Proteomes" id="UP001206128"/>
    </source>
</evidence>
<dbReference type="AlphaFoldDB" id="A0AAE3KEH7"/>